<feature type="compositionally biased region" description="Low complexity" evidence="4">
    <location>
        <begin position="22"/>
        <end position="39"/>
    </location>
</feature>
<evidence type="ECO:0000259" key="5">
    <source>
        <dbReference type="Pfam" id="PF02902"/>
    </source>
</evidence>
<evidence type="ECO:0000313" key="7">
    <source>
        <dbReference type="Proteomes" id="UP000596660"/>
    </source>
</evidence>
<dbReference type="OMA" id="WINGHRA"/>
<comment type="similarity">
    <text evidence="1">Belongs to the peptidase C48 family.</text>
</comment>
<reference evidence="6" key="1">
    <citation type="journal article" date="2017" name="Nature">
        <title>The genome of Chenopodium quinoa.</title>
        <authorList>
            <person name="Jarvis D.E."/>
            <person name="Ho Y.S."/>
            <person name="Lightfoot D.J."/>
            <person name="Schmoeckel S.M."/>
            <person name="Li B."/>
            <person name="Borm T.J.A."/>
            <person name="Ohyanagi H."/>
            <person name="Mineta K."/>
            <person name="Michell C.T."/>
            <person name="Saber N."/>
            <person name="Kharbatia N.M."/>
            <person name="Rupper R.R."/>
            <person name="Sharp A.R."/>
            <person name="Dally N."/>
            <person name="Boughton B.A."/>
            <person name="Woo Y.H."/>
            <person name="Gao G."/>
            <person name="Schijlen E.G.W.M."/>
            <person name="Guo X."/>
            <person name="Momin A.A."/>
            <person name="Negrao S."/>
            <person name="Al-Babili S."/>
            <person name="Gehring C."/>
            <person name="Roessner U."/>
            <person name="Jung C."/>
            <person name="Murphy K."/>
            <person name="Arold S.T."/>
            <person name="Gojobori T."/>
            <person name="van der Linden C.G."/>
            <person name="van Loo E.N."/>
            <person name="Jellen E.N."/>
            <person name="Maughan P.J."/>
            <person name="Tester M."/>
        </authorList>
    </citation>
    <scope>NUCLEOTIDE SEQUENCE [LARGE SCALE GENOMIC DNA]</scope>
    <source>
        <strain evidence="6">cv. PI 614886</strain>
    </source>
</reference>
<dbReference type="InterPro" id="IPR038765">
    <property type="entry name" value="Papain-like_cys_pep_sf"/>
</dbReference>
<keyword evidence="2" id="KW-0645">Protease</keyword>
<dbReference type="GO" id="GO:0008234">
    <property type="term" value="F:cysteine-type peptidase activity"/>
    <property type="evidence" value="ECO:0007669"/>
    <property type="project" value="InterPro"/>
</dbReference>
<dbReference type="Gene3D" id="3.40.395.10">
    <property type="entry name" value="Adenoviral Proteinase, Chain A"/>
    <property type="match status" value="1"/>
</dbReference>
<accession>A0A803MUK0</accession>
<feature type="region of interest" description="Disordered" evidence="4">
    <location>
        <begin position="1"/>
        <end position="85"/>
    </location>
</feature>
<dbReference type="EnsemblPlants" id="AUR62035512-RA">
    <property type="protein sequence ID" value="AUR62035512-RA:cds"/>
    <property type="gene ID" value="AUR62035512"/>
</dbReference>
<evidence type="ECO:0000256" key="3">
    <source>
        <dbReference type="ARBA" id="ARBA00022801"/>
    </source>
</evidence>
<dbReference type="GO" id="GO:0006508">
    <property type="term" value="P:proteolysis"/>
    <property type="evidence" value="ECO:0007669"/>
    <property type="project" value="UniProtKB-KW"/>
</dbReference>
<feature type="compositionally biased region" description="Acidic residues" evidence="4">
    <location>
        <begin position="64"/>
        <end position="84"/>
    </location>
</feature>
<protein>
    <recommendedName>
        <fullName evidence="5">Ubiquitin-like protease family profile domain-containing protein</fullName>
    </recommendedName>
</protein>
<feature type="domain" description="Ubiquitin-like protease family profile" evidence="5">
    <location>
        <begin position="654"/>
        <end position="780"/>
    </location>
</feature>
<dbReference type="InterPro" id="IPR003653">
    <property type="entry name" value="Peptidase_C48_C"/>
</dbReference>
<dbReference type="SUPFAM" id="SSF54001">
    <property type="entry name" value="Cysteine proteinases"/>
    <property type="match status" value="1"/>
</dbReference>
<dbReference type="Pfam" id="PF02902">
    <property type="entry name" value="Peptidase_C48"/>
    <property type="match status" value="1"/>
</dbReference>
<proteinExistence type="inferred from homology"/>
<name>A0A803MUK0_CHEQI</name>
<keyword evidence="3" id="KW-0378">Hydrolase</keyword>
<evidence type="ECO:0000313" key="6">
    <source>
        <dbReference type="EnsemblPlants" id="AUR62035512-RA:cds"/>
    </source>
</evidence>
<feature type="compositionally biased region" description="Basic residues" evidence="4">
    <location>
        <begin position="46"/>
        <end position="57"/>
    </location>
</feature>
<dbReference type="PANTHER" id="PTHR34835">
    <property type="entry name" value="OS07G0283600 PROTEIN-RELATED"/>
    <property type="match status" value="1"/>
</dbReference>
<reference evidence="6" key="2">
    <citation type="submission" date="2021-03" db="UniProtKB">
        <authorList>
            <consortium name="EnsemblPlants"/>
        </authorList>
    </citation>
    <scope>IDENTIFICATION</scope>
</reference>
<dbReference type="Gramene" id="AUR62035512-RA">
    <property type="protein sequence ID" value="AUR62035512-RA:cds"/>
    <property type="gene ID" value="AUR62035512"/>
</dbReference>
<sequence length="813" mass="90896">MRSKTVVRSKNWNHVMDPSTSKGPALGKAPAPGKAPMKGVSEVKGKQKPNKSAKVPKKSTNVVEDSEEDNGGDEQSDEYSEDDSCSPSEFMKMMMQFMKSEISEGQKVLKEGAVLKTHHENVGKPNIVCRVESFCQAVKHFDSRRRALVTQMGFQGLLEIDMKNIPRQFCYWLMTRVLPDGTMVFGQSEVLPLGPAQVRSVLGLPMGAEKVPFDVGEDDEEKVEKMRRIFDLYGVGSNKETISLKKASDALCPLDESGQPIPLADEVDEEDFMVAFLLVALGKVVCTTTNNSNFAKSLLPALTVATEAVKYDWCSLTFEWLCDTANRFHRKFQKDGFRSGCGGSFLFIMIYYLDHLHRVPVQWGVYPRVMVWNSVEVKAALLKDNVSTNEYSKLEGVDIAYGEEHPLVPREDDGNKAVVSGKEVSVDVVVDRVLGHLESKLETIVEGLIGTALTSFVSKMTGTLVDQFVGLQNVGFQNVARRDENAGSTGPRNEKAASTGSRRGGNGWINGHRAEVIPSPKKDGADDDSADRSSPNLEEGPRPNKLSLFDKRILCFVRGWKELKSDTEPGPNLILCDGVDASQRDCYRVVSPRARVGDHYVRVASVLYTKSWASQHTRKRIMMDPSYANFVMVGKDDPKELGQKYGKTFLSYSLDQIQSVFVPVLDASVKNAEHWYCLALDLKAHVVWMIDSLYEDPYLKHDKCHQQLMVALEKLLHLSEPTWEVGTTSTWLRRTFPVRQADNCSCGAIMLSSIKHCARSFEAPYHMEKHTSSLRNILFLEDVNNEFNELHANLEKILPKERRGGRRTGSQMS</sequence>
<dbReference type="PANTHER" id="PTHR34835:SF34">
    <property type="entry name" value="OS08G0555500 PROTEIN"/>
    <property type="match status" value="1"/>
</dbReference>
<dbReference type="AlphaFoldDB" id="A0A803MUK0"/>
<organism evidence="6 7">
    <name type="scientific">Chenopodium quinoa</name>
    <name type="common">Quinoa</name>
    <dbReference type="NCBI Taxonomy" id="63459"/>
    <lineage>
        <taxon>Eukaryota</taxon>
        <taxon>Viridiplantae</taxon>
        <taxon>Streptophyta</taxon>
        <taxon>Embryophyta</taxon>
        <taxon>Tracheophyta</taxon>
        <taxon>Spermatophyta</taxon>
        <taxon>Magnoliopsida</taxon>
        <taxon>eudicotyledons</taxon>
        <taxon>Gunneridae</taxon>
        <taxon>Pentapetalae</taxon>
        <taxon>Caryophyllales</taxon>
        <taxon>Chenopodiaceae</taxon>
        <taxon>Chenopodioideae</taxon>
        <taxon>Atripliceae</taxon>
        <taxon>Chenopodium</taxon>
    </lineage>
</organism>
<evidence type="ECO:0000256" key="4">
    <source>
        <dbReference type="SAM" id="MobiDB-lite"/>
    </source>
</evidence>
<keyword evidence="7" id="KW-1185">Reference proteome</keyword>
<dbReference type="Proteomes" id="UP000596660">
    <property type="component" value="Unplaced"/>
</dbReference>
<feature type="region of interest" description="Disordered" evidence="4">
    <location>
        <begin position="482"/>
        <end position="544"/>
    </location>
</feature>
<evidence type="ECO:0000256" key="1">
    <source>
        <dbReference type="ARBA" id="ARBA00005234"/>
    </source>
</evidence>
<evidence type="ECO:0000256" key="2">
    <source>
        <dbReference type="ARBA" id="ARBA00022670"/>
    </source>
</evidence>
<feature type="compositionally biased region" description="Polar residues" evidence="4">
    <location>
        <begin position="486"/>
        <end position="501"/>
    </location>
</feature>
<feature type="compositionally biased region" description="Basic and acidic residues" evidence="4">
    <location>
        <begin position="512"/>
        <end position="524"/>
    </location>
</feature>